<name>A0A167XBM8_9FLAO</name>
<keyword evidence="3" id="KW-1185">Reference proteome</keyword>
<dbReference type="RefSeq" id="WP_066080631.1">
    <property type="nucleotide sequence ID" value="NZ_FRDK01000012.1"/>
</dbReference>
<dbReference type="AlphaFoldDB" id="A0A167XBM8"/>
<reference evidence="2 3" key="1">
    <citation type="submission" date="2016-03" db="EMBL/GenBank/DDBJ databases">
        <title>Draft genome sequence of Flavobacterium fryxellicola DSM 16209.</title>
        <authorList>
            <person name="Shin S.-K."/>
            <person name="Yi H."/>
        </authorList>
    </citation>
    <scope>NUCLEOTIDE SEQUENCE [LARGE SCALE GENOMIC DNA]</scope>
    <source>
        <strain evidence="2 3">DSM 16209</strain>
    </source>
</reference>
<comment type="caution">
    <text evidence="2">The sequence shown here is derived from an EMBL/GenBank/DDBJ whole genome shotgun (WGS) entry which is preliminary data.</text>
</comment>
<dbReference type="STRING" id="249352.SAMN05444395_11247"/>
<keyword evidence="1" id="KW-0732">Signal</keyword>
<protein>
    <submittedName>
        <fullName evidence="2">Uncharacterized protein</fullName>
    </submittedName>
</protein>
<dbReference type="Proteomes" id="UP000077164">
    <property type="component" value="Unassembled WGS sequence"/>
</dbReference>
<accession>A0A167XBM8</accession>
<sequence length="73" mass="8112">MKKLVFTVLAVVAFSGVAMLGTQEVKEEVTIDFVADNCTDVYHETYKEFQDLGLEYNAAKEAFAACKESKVLN</sequence>
<evidence type="ECO:0000313" key="2">
    <source>
        <dbReference type="EMBL" id="OAB28196.1"/>
    </source>
</evidence>
<proteinExistence type="predicted"/>
<evidence type="ECO:0000313" key="3">
    <source>
        <dbReference type="Proteomes" id="UP000077164"/>
    </source>
</evidence>
<gene>
    <name evidence="2" type="ORF">FBFR_10165</name>
</gene>
<feature type="signal peptide" evidence="1">
    <location>
        <begin position="1"/>
        <end position="20"/>
    </location>
</feature>
<dbReference type="OrthoDB" id="1375685at2"/>
<organism evidence="2 3">
    <name type="scientific">Flavobacterium fryxellicola</name>
    <dbReference type="NCBI Taxonomy" id="249352"/>
    <lineage>
        <taxon>Bacteria</taxon>
        <taxon>Pseudomonadati</taxon>
        <taxon>Bacteroidota</taxon>
        <taxon>Flavobacteriia</taxon>
        <taxon>Flavobacteriales</taxon>
        <taxon>Flavobacteriaceae</taxon>
        <taxon>Flavobacterium</taxon>
    </lineage>
</organism>
<dbReference type="EMBL" id="LVJE01000013">
    <property type="protein sequence ID" value="OAB28196.1"/>
    <property type="molecule type" value="Genomic_DNA"/>
</dbReference>
<evidence type="ECO:0000256" key="1">
    <source>
        <dbReference type="SAM" id="SignalP"/>
    </source>
</evidence>
<feature type="chain" id="PRO_5007894323" evidence="1">
    <location>
        <begin position="21"/>
        <end position="73"/>
    </location>
</feature>